<gene>
    <name evidence="6" type="ORF">RN001_011196</name>
</gene>
<dbReference type="AlphaFoldDB" id="A0AAN7Q3W7"/>
<comment type="subcellular location">
    <subcellularLocation>
        <location evidence="1">Membrane</location>
        <topology evidence="1">Multi-pass membrane protein</topology>
    </subcellularLocation>
</comment>
<feature type="transmembrane region" description="Helical" evidence="5">
    <location>
        <begin position="12"/>
        <end position="31"/>
    </location>
</feature>
<reference evidence="7" key="1">
    <citation type="submission" date="2023-01" db="EMBL/GenBank/DDBJ databases">
        <title>Key to firefly adult light organ development and bioluminescence: homeobox transcription factors regulate luciferase expression and transportation to peroxisome.</title>
        <authorList>
            <person name="Fu X."/>
        </authorList>
    </citation>
    <scope>NUCLEOTIDE SEQUENCE [LARGE SCALE GENOMIC DNA]</scope>
</reference>
<keyword evidence="7" id="KW-1185">Reference proteome</keyword>
<accession>A0AAN7Q3W7</accession>
<evidence type="ECO:0000313" key="7">
    <source>
        <dbReference type="Proteomes" id="UP001353858"/>
    </source>
</evidence>
<keyword evidence="4 5" id="KW-0472">Membrane</keyword>
<keyword evidence="2 5" id="KW-0812">Transmembrane</keyword>
<dbReference type="InterPro" id="IPR019184">
    <property type="entry name" value="Uncharacterised_TM-17"/>
</dbReference>
<comment type="caution">
    <text evidence="6">The sequence shown here is derived from an EMBL/GenBank/DDBJ whole genome shotgun (WGS) entry which is preliminary data.</text>
</comment>
<evidence type="ECO:0000256" key="1">
    <source>
        <dbReference type="ARBA" id="ARBA00004141"/>
    </source>
</evidence>
<protein>
    <submittedName>
        <fullName evidence="6">Uncharacterized protein</fullName>
    </submittedName>
</protein>
<name>A0AAN7Q3W7_9COLE</name>
<dbReference type="GO" id="GO:0016020">
    <property type="term" value="C:membrane"/>
    <property type="evidence" value="ECO:0007669"/>
    <property type="project" value="UniProtKB-SubCell"/>
</dbReference>
<dbReference type="EMBL" id="JARPUR010000004">
    <property type="protein sequence ID" value="KAK4878690.1"/>
    <property type="molecule type" value="Genomic_DNA"/>
</dbReference>
<evidence type="ECO:0000313" key="6">
    <source>
        <dbReference type="EMBL" id="KAK4878690.1"/>
    </source>
</evidence>
<dbReference type="Proteomes" id="UP001353858">
    <property type="component" value="Unassembled WGS sequence"/>
</dbReference>
<evidence type="ECO:0000256" key="4">
    <source>
        <dbReference type="ARBA" id="ARBA00023136"/>
    </source>
</evidence>
<evidence type="ECO:0000256" key="2">
    <source>
        <dbReference type="ARBA" id="ARBA00022692"/>
    </source>
</evidence>
<evidence type="ECO:0000256" key="5">
    <source>
        <dbReference type="SAM" id="Phobius"/>
    </source>
</evidence>
<organism evidence="6 7">
    <name type="scientific">Aquatica leii</name>
    <dbReference type="NCBI Taxonomy" id="1421715"/>
    <lineage>
        <taxon>Eukaryota</taxon>
        <taxon>Metazoa</taxon>
        <taxon>Ecdysozoa</taxon>
        <taxon>Arthropoda</taxon>
        <taxon>Hexapoda</taxon>
        <taxon>Insecta</taxon>
        <taxon>Pterygota</taxon>
        <taxon>Neoptera</taxon>
        <taxon>Endopterygota</taxon>
        <taxon>Coleoptera</taxon>
        <taxon>Polyphaga</taxon>
        <taxon>Elateriformia</taxon>
        <taxon>Elateroidea</taxon>
        <taxon>Lampyridae</taxon>
        <taxon>Luciolinae</taxon>
        <taxon>Aquatica</taxon>
    </lineage>
</organism>
<evidence type="ECO:0000256" key="3">
    <source>
        <dbReference type="ARBA" id="ARBA00022989"/>
    </source>
</evidence>
<keyword evidence="3 5" id="KW-1133">Transmembrane helix</keyword>
<proteinExistence type="predicted"/>
<sequence>MDPLLGFDVLLYFNMYFYPTFAVSNVSMWVAKYTSPVFLTPYIGQDGCIQGVLVSSELLKLLIFRRLRQQREVPHPDPE</sequence>
<dbReference type="Pfam" id="PF09799">
    <property type="entry name" value="Transmemb_17"/>
    <property type="match status" value="1"/>
</dbReference>